<dbReference type="EMBL" id="AGNL01027020">
    <property type="protein sequence ID" value="EJK57794.1"/>
    <property type="molecule type" value="Genomic_DNA"/>
</dbReference>
<feature type="non-terminal residue" evidence="2">
    <location>
        <position position="1"/>
    </location>
</feature>
<feature type="compositionally biased region" description="Basic and acidic residues" evidence="1">
    <location>
        <begin position="72"/>
        <end position="85"/>
    </location>
</feature>
<sequence>LSLSPVPSDSAALLGGDAGMASALGDEIGSVLGDYLDGMLAGSARSTPGQAGRRDGGRGDGGGAAIAGISGEEDRRRKGEGEAVRGRRGLGAPSGELAGATPRPSRAPPNSLTDPSPGSAADPPS</sequence>
<name>K0RZA3_THAOC</name>
<comment type="caution">
    <text evidence="2">The sequence shown here is derived from an EMBL/GenBank/DDBJ whole genome shotgun (WGS) entry which is preliminary data.</text>
</comment>
<dbReference type="Proteomes" id="UP000266841">
    <property type="component" value="Unassembled WGS sequence"/>
</dbReference>
<feature type="compositionally biased region" description="Low complexity" evidence="1">
    <location>
        <begin position="114"/>
        <end position="125"/>
    </location>
</feature>
<evidence type="ECO:0000313" key="2">
    <source>
        <dbReference type="EMBL" id="EJK57794.1"/>
    </source>
</evidence>
<dbReference type="AlphaFoldDB" id="K0RZA3"/>
<keyword evidence="3" id="KW-1185">Reference proteome</keyword>
<accession>K0RZA3</accession>
<feature type="region of interest" description="Disordered" evidence="1">
    <location>
        <begin position="39"/>
        <end position="125"/>
    </location>
</feature>
<evidence type="ECO:0000313" key="3">
    <source>
        <dbReference type="Proteomes" id="UP000266841"/>
    </source>
</evidence>
<organism evidence="2 3">
    <name type="scientific">Thalassiosira oceanica</name>
    <name type="common">Marine diatom</name>
    <dbReference type="NCBI Taxonomy" id="159749"/>
    <lineage>
        <taxon>Eukaryota</taxon>
        <taxon>Sar</taxon>
        <taxon>Stramenopiles</taxon>
        <taxon>Ochrophyta</taxon>
        <taxon>Bacillariophyta</taxon>
        <taxon>Coscinodiscophyceae</taxon>
        <taxon>Thalassiosirophycidae</taxon>
        <taxon>Thalassiosirales</taxon>
        <taxon>Thalassiosiraceae</taxon>
        <taxon>Thalassiosira</taxon>
    </lineage>
</organism>
<protein>
    <submittedName>
        <fullName evidence="2">Uncharacterized protein</fullName>
    </submittedName>
</protein>
<reference evidence="2 3" key="1">
    <citation type="journal article" date="2012" name="Genome Biol.">
        <title>Genome and low-iron response of an oceanic diatom adapted to chronic iron limitation.</title>
        <authorList>
            <person name="Lommer M."/>
            <person name="Specht M."/>
            <person name="Roy A.S."/>
            <person name="Kraemer L."/>
            <person name="Andreson R."/>
            <person name="Gutowska M.A."/>
            <person name="Wolf J."/>
            <person name="Bergner S.V."/>
            <person name="Schilhabel M.B."/>
            <person name="Klostermeier U.C."/>
            <person name="Beiko R.G."/>
            <person name="Rosenstiel P."/>
            <person name="Hippler M."/>
            <person name="Laroche J."/>
        </authorList>
    </citation>
    <scope>NUCLEOTIDE SEQUENCE [LARGE SCALE GENOMIC DNA]</scope>
    <source>
        <strain evidence="2 3">CCMP1005</strain>
    </source>
</reference>
<evidence type="ECO:0000256" key="1">
    <source>
        <dbReference type="SAM" id="MobiDB-lite"/>
    </source>
</evidence>
<proteinExistence type="predicted"/>
<gene>
    <name evidence="2" type="ORF">THAOC_22128</name>
</gene>